<accession>A0ABN6EMQ5</accession>
<dbReference type="RefSeq" id="WP_229593504.1">
    <property type="nucleotide sequence ID" value="NZ_AP024485.1"/>
</dbReference>
<gene>
    <name evidence="1" type="ORF">PSDVSF_05840</name>
</gene>
<name>A0ABN6EMQ5_9BACT</name>
<reference evidence="1" key="1">
    <citation type="journal article" date="2022" name="Arch. Microbiol.">
        <title>Pseudodesulfovibrio sediminis sp. nov., a mesophilic and neutrophilic sulfate-reducing bacterium isolated from sediment of a brackish lake.</title>
        <authorList>
            <person name="Takahashi A."/>
            <person name="Kojima H."/>
            <person name="Watanabe M."/>
            <person name="Fukui M."/>
        </authorList>
    </citation>
    <scope>NUCLEOTIDE SEQUENCE</scope>
    <source>
        <strain evidence="1">SF6</strain>
    </source>
</reference>
<protein>
    <recommendedName>
        <fullName evidence="3">Terminase small subunit</fullName>
    </recommendedName>
</protein>
<dbReference type="EMBL" id="AP024485">
    <property type="protein sequence ID" value="BCS87342.1"/>
    <property type="molecule type" value="Genomic_DNA"/>
</dbReference>
<dbReference type="Proteomes" id="UP001053296">
    <property type="component" value="Chromosome"/>
</dbReference>
<evidence type="ECO:0000313" key="1">
    <source>
        <dbReference type="EMBL" id="BCS87342.1"/>
    </source>
</evidence>
<sequence>MKKDKGGRPTKYREEYAAQAKEMCRWGGFTQAKLAKVFGVGKATVTAWIQTYPEFERAIQEGKDIFDVKEAERCLLKLVKGFRYREKKFQRFPVTDEAGEIVDWEMVPVEERIKQVPPNVRAIETFLRSRDPVRWPNAKQIDLNGNMNLTNTGSDLAEYLDEIDGTTQGLEHDEPIAE</sequence>
<organism evidence="1 2">
    <name type="scientific">Pseudodesulfovibrio sediminis</name>
    <dbReference type="NCBI Taxonomy" id="2810563"/>
    <lineage>
        <taxon>Bacteria</taxon>
        <taxon>Pseudomonadati</taxon>
        <taxon>Thermodesulfobacteriota</taxon>
        <taxon>Desulfovibrionia</taxon>
        <taxon>Desulfovibrionales</taxon>
        <taxon>Desulfovibrionaceae</taxon>
    </lineage>
</organism>
<proteinExistence type="predicted"/>
<evidence type="ECO:0008006" key="3">
    <source>
        <dbReference type="Google" id="ProtNLM"/>
    </source>
</evidence>
<evidence type="ECO:0000313" key="2">
    <source>
        <dbReference type="Proteomes" id="UP001053296"/>
    </source>
</evidence>
<keyword evidence="2" id="KW-1185">Reference proteome</keyword>